<feature type="region of interest" description="Disordered" evidence="1">
    <location>
        <begin position="145"/>
        <end position="167"/>
    </location>
</feature>
<evidence type="ECO:0000313" key="3">
    <source>
        <dbReference type="Proteomes" id="UP001595075"/>
    </source>
</evidence>
<proteinExistence type="predicted"/>
<evidence type="ECO:0000313" key="2">
    <source>
        <dbReference type="EMBL" id="KAL2063970.1"/>
    </source>
</evidence>
<accession>A0ABR4C2N2</accession>
<gene>
    <name evidence="2" type="ORF">VTL71DRAFT_4464</name>
</gene>
<dbReference type="Proteomes" id="UP001595075">
    <property type="component" value="Unassembled WGS sequence"/>
</dbReference>
<protein>
    <submittedName>
        <fullName evidence="2">Uncharacterized protein</fullName>
    </submittedName>
</protein>
<feature type="compositionally biased region" description="Polar residues" evidence="1">
    <location>
        <begin position="145"/>
        <end position="158"/>
    </location>
</feature>
<reference evidence="2 3" key="1">
    <citation type="journal article" date="2024" name="Commun. Biol.">
        <title>Comparative genomic analysis of thermophilic fungi reveals convergent evolutionary adaptations and gene losses.</title>
        <authorList>
            <person name="Steindorff A.S."/>
            <person name="Aguilar-Pontes M.V."/>
            <person name="Robinson A.J."/>
            <person name="Andreopoulos B."/>
            <person name="LaButti K."/>
            <person name="Kuo A."/>
            <person name="Mondo S."/>
            <person name="Riley R."/>
            <person name="Otillar R."/>
            <person name="Haridas S."/>
            <person name="Lipzen A."/>
            <person name="Grimwood J."/>
            <person name="Schmutz J."/>
            <person name="Clum A."/>
            <person name="Reid I.D."/>
            <person name="Moisan M.C."/>
            <person name="Butler G."/>
            <person name="Nguyen T.T.M."/>
            <person name="Dewar K."/>
            <person name="Conant G."/>
            <person name="Drula E."/>
            <person name="Henrissat B."/>
            <person name="Hansel C."/>
            <person name="Singer S."/>
            <person name="Hutchinson M.I."/>
            <person name="de Vries R.P."/>
            <person name="Natvig D.O."/>
            <person name="Powell A.J."/>
            <person name="Tsang A."/>
            <person name="Grigoriev I.V."/>
        </authorList>
    </citation>
    <scope>NUCLEOTIDE SEQUENCE [LARGE SCALE GENOMIC DNA]</scope>
    <source>
        <strain evidence="2 3">CBS 494.80</strain>
    </source>
</reference>
<evidence type="ECO:0000256" key="1">
    <source>
        <dbReference type="SAM" id="MobiDB-lite"/>
    </source>
</evidence>
<organism evidence="2 3">
    <name type="scientific">Oculimacula yallundae</name>
    <dbReference type="NCBI Taxonomy" id="86028"/>
    <lineage>
        <taxon>Eukaryota</taxon>
        <taxon>Fungi</taxon>
        <taxon>Dikarya</taxon>
        <taxon>Ascomycota</taxon>
        <taxon>Pezizomycotina</taxon>
        <taxon>Leotiomycetes</taxon>
        <taxon>Helotiales</taxon>
        <taxon>Ploettnerulaceae</taxon>
        <taxon>Oculimacula</taxon>
    </lineage>
</organism>
<comment type="caution">
    <text evidence="2">The sequence shown here is derived from an EMBL/GenBank/DDBJ whole genome shotgun (WGS) entry which is preliminary data.</text>
</comment>
<name>A0ABR4C2N2_9HELO</name>
<sequence length="204" mass="22028">MASFTIQASEVIPVTESSTNTQVGGIESPEAIYQGNNEASATGVDSFRDSGVFCDESYPPKINYQDFQLYEDDLPEIDPAMDRFFADADASISNHGIPFYHQTNDSGVGFDARNPALQLFALGDDAPFFSSILDVVIADTNNTTSDILSTSDSPSQSADIPAAAPQDKDISVDPLSVWLGTSLRHERVAYLLSQQPQPVRVLDA</sequence>
<keyword evidence="3" id="KW-1185">Reference proteome</keyword>
<dbReference type="EMBL" id="JAZHXI010000014">
    <property type="protein sequence ID" value="KAL2063970.1"/>
    <property type="molecule type" value="Genomic_DNA"/>
</dbReference>